<dbReference type="Gene3D" id="3.40.50.2300">
    <property type="match status" value="2"/>
</dbReference>
<evidence type="ECO:0000313" key="6">
    <source>
        <dbReference type="Proteomes" id="UP000030341"/>
    </source>
</evidence>
<gene>
    <name evidence="5" type="ORF">OM33_17090</name>
</gene>
<evidence type="ECO:0000259" key="4">
    <source>
        <dbReference type="Pfam" id="PF13407"/>
    </source>
</evidence>
<dbReference type="AlphaFoldDB" id="A0A0A7EJU5"/>
<sequence length="364" mass="40016">MKEQGQQKRQCMRRFKKIITLTTGIYCSLMATWSAAEQEIDWQQAKQASSISMTNQQVELIKQKKLTAAMAWHGASPWISAVSRGASDTFEMLGINVVASTDAQFDPAKQVADLENITALKPNILLSLSVDGISTKQSYQKALQSGSQLMLLSNPIPGFVHGKDYVGIVTDDMFGMGKEAAISIRKAFGENAKIGMIFHDAQYFITNNRDDAFRKEIAKSKGLDIVIEKGFVKEHETSAIAAAMILQHPELDVIYVSWDAAAEGVIEALRSFGNRYIKVVTHDLGVNNLLDMAMHGNMLATISDRPYVIGATMAKLGALATLGESAPHFTLVPYDAVTHENIAEIWQHAFKAPLPKMLDLALKQ</sequence>
<dbReference type="HOGENOM" id="CLU_037628_3_4_6"/>
<dbReference type="OrthoDB" id="9804917at2"/>
<dbReference type="STRING" id="1348114.OM33_17090"/>
<proteinExistence type="inferred from homology"/>
<reference evidence="5 6" key="1">
    <citation type="submission" date="2014-11" db="EMBL/GenBank/DDBJ databases">
        <title>Complete Genome Sequence of Pseudoalteromonas sp. Strain OCN003 Isolated from Kaneohe Bay, Oahu, Hawaii.</title>
        <authorList>
            <person name="Beurmann S."/>
            <person name="Videau P."/>
            <person name="Ushijima B."/>
            <person name="Smith A.M."/>
            <person name="Aeby G.S."/>
            <person name="Callahan S.M."/>
            <person name="Belcaid M."/>
        </authorList>
    </citation>
    <scope>NUCLEOTIDE SEQUENCE [LARGE SCALE GENOMIC DNA]</scope>
    <source>
        <strain evidence="5 6">OCN003</strain>
    </source>
</reference>
<dbReference type="GO" id="GO:0030246">
    <property type="term" value="F:carbohydrate binding"/>
    <property type="evidence" value="ECO:0007669"/>
    <property type="project" value="UniProtKB-ARBA"/>
</dbReference>
<dbReference type="GO" id="GO:0030313">
    <property type="term" value="C:cell envelope"/>
    <property type="evidence" value="ECO:0007669"/>
    <property type="project" value="UniProtKB-SubCell"/>
</dbReference>
<dbReference type="PANTHER" id="PTHR46847">
    <property type="entry name" value="D-ALLOSE-BINDING PERIPLASMIC PROTEIN-RELATED"/>
    <property type="match status" value="1"/>
</dbReference>
<protein>
    <submittedName>
        <fullName evidence="5">Sugar ABC transporter substrate-binding protein</fullName>
    </submittedName>
</protein>
<dbReference type="GO" id="GO:0055085">
    <property type="term" value="P:transmembrane transport"/>
    <property type="evidence" value="ECO:0007669"/>
    <property type="project" value="UniProtKB-ARBA"/>
</dbReference>
<evidence type="ECO:0000256" key="3">
    <source>
        <dbReference type="ARBA" id="ARBA00022729"/>
    </source>
</evidence>
<dbReference type="EMBL" id="CP009889">
    <property type="protein sequence ID" value="AIY66823.1"/>
    <property type="molecule type" value="Genomic_DNA"/>
</dbReference>
<dbReference type="RefSeq" id="WP_040135363.1">
    <property type="nucleotide sequence ID" value="NZ_CP009889.1"/>
</dbReference>
<dbReference type="KEGG" id="pseo:OM33_17090"/>
<feature type="domain" description="Periplasmic binding protein" evidence="4">
    <location>
        <begin position="74"/>
        <end position="321"/>
    </location>
</feature>
<organism evidence="5 6">
    <name type="scientific">Pseudoalteromonas piratica</name>
    <dbReference type="NCBI Taxonomy" id="1348114"/>
    <lineage>
        <taxon>Bacteria</taxon>
        <taxon>Pseudomonadati</taxon>
        <taxon>Pseudomonadota</taxon>
        <taxon>Gammaproteobacteria</taxon>
        <taxon>Alteromonadales</taxon>
        <taxon>Pseudoalteromonadaceae</taxon>
        <taxon>Pseudoalteromonas</taxon>
    </lineage>
</organism>
<dbReference type="SUPFAM" id="SSF53822">
    <property type="entry name" value="Periplasmic binding protein-like I"/>
    <property type="match status" value="1"/>
</dbReference>
<dbReference type="InterPro" id="IPR025997">
    <property type="entry name" value="SBP_2_dom"/>
</dbReference>
<dbReference type="eggNOG" id="COG1879">
    <property type="taxonomic scope" value="Bacteria"/>
</dbReference>
<comment type="similarity">
    <text evidence="2">Belongs to the bacterial solute-binding protein 2 family.</text>
</comment>
<evidence type="ECO:0000256" key="2">
    <source>
        <dbReference type="ARBA" id="ARBA00007639"/>
    </source>
</evidence>
<accession>A0A0A7EJU5</accession>
<keyword evidence="6" id="KW-1185">Reference proteome</keyword>
<dbReference type="Pfam" id="PF13407">
    <property type="entry name" value="Peripla_BP_4"/>
    <property type="match status" value="1"/>
</dbReference>
<name>A0A0A7EJU5_9GAMM</name>
<dbReference type="Proteomes" id="UP000030341">
    <property type="component" value="Chromosome 2"/>
</dbReference>
<dbReference type="InterPro" id="IPR028082">
    <property type="entry name" value="Peripla_BP_I"/>
</dbReference>
<evidence type="ECO:0000256" key="1">
    <source>
        <dbReference type="ARBA" id="ARBA00004196"/>
    </source>
</evidence>
<dbReference type="CDD" id="cd06316">
    <property type="entry name" value="PBP1_ABC_sugar_binding-like"/>
    <property type="match status" value="1"/>
</dbReference>
<comment type="subcellular location">
    <subcellularLocation>
        <location evidence="1">Cell envelope</location>
    </subcellularLocation>
</comment>
<dbReference type="PANTHER" id="PTHR46847:SF1">
    <property type="entry name" value="D-ALLOSE-BINDING PERIPLASMIC PROTEIN-RELATED"/>
    <property type="match status" value="1"/>
</dbReference>
<keyword evidence="3" id="KW-0732">Signal</keyword>
<evidence type="ECO:0000313" key="5">
    <source>
        <dbReference type="EMBL" id="AIY66823.1"/>
    </source>
</evidence>